<gene>
    <name evidence="2" type="ORF">SLEP1_g32433</name>
</gene>
<dbReference type="PANTHER" id="PTHR48007">
    <property type="entry name" value="LEUCINE-RICH REPEAT RECEPTOR-LIKE PROTEIN KINASE PXC1"/>
    <property type="match status" value="1"/>
</dbReference>
<evidence type="ECO:0000313" key="2">
    <source>
        <dbReference type="EMBL" id="GKV22572.1"/>
    </source>
</evidence>
<proteinExistence type="predicted"/>
<dbReference type="PANTHER" id="PTHR48007:SF43">
    <property type="entry name" value="POLLEN RECEPTOR-LIKE KINASE 4"/>
    <property type="match status" value="1"/>
</dbReference>
<reference evidence="2 3" key="1">
    <citation type="journal article" date="2021" name="Commun. Biol.">
        <title>The genome of Shorea leprosula (Dipterocarpaceae) highlights the ecological relevance of drought in aseasonal tropical rainforests.</title>
        <authorList>
            <person name="Ng K.K.S."/>
            <person name="Kobayashi M.J."/>
            <person name="Fawcett J.A."/>
            <person name="Hatakeyama M."/>
            <person name="Paape T."/>
            <person name="Ng C.H."/>
            <person name="Ang C.C."/>
            <person name="Tnah L.H."/>
            <person name="Lee C.T."/>
            <person name="Nishiyama T."/>
            <person name="Sese J."/>
            <person name="O'Brien M.J."/>
            <person name="Copetti D."/>
            <person name="Mohd Noor M.I."/>
            <person name="Ong R.C."/>
            <person name="Putra M."/>
            <person name="Sireger I.Z."/>
            <person name="Indrioko S."/>
            <person name="Kosugi Y."/>
            <person name="Izuno A."/>
            <person name="Isagi Y."/>
            <person name="Lee S.L."/>
            <person name="Shimizu K.K."/>
        </authorList>
    </citation>
    <scope>NUCLEOTIDE SEQUENCE [LARGE SCALE GENOMIC DNA]</scope>
    <source>
        <strain evidence="2">214</strain>
    </source>
</reference>
<evidence type="ECO:0000313" key="3">
    <source>
        <dbReference type="Proteomes" id="UP001054252"/>
    </source>
</evidence>
<keyword evidence="3" id="KW-1185">Reference proteome</keyword>
<feature type="region of interest" description="Disordered" evidence="1">
    <location>
        <begin position="61"/>
        <end position="86"/>
    </location>
</feature>
<dbReference type="AlphaFoldDB" id="A0AAV5KD99"/>
<name>A0AAV5KD99_9ROSI</name>
<dbReference type="EMBL" id="BPVZ01000060">
    <property type="protein sequence ID" value="GKV22572.1"/>
    <property type="molecule type" value="Genomic_DNA"/>
</dbReference>
<dbReference type="InterPro" id="IPR046959">
    <property type="entry name" value="PRK1-6/SRF4-like"/>
</dbReference>
<organism evidence="2 3">
    <name type="scientific">Rubroshorea leprosula</name>
    <dbReference type="NCBI Taxonomy" id="152421"/>
    <lineage>
        <taxon>Eukaryota</taxon>
        <taxon>Viridiplantae</taxon>
        <taxon>Streptophyta</taxon>
        <taxon>Embryophyta</taxon>
        <taxon>Tracheophyta</taxon>
        <taxon>Spermatophyta</taxon>
        <taxon>Magnoliopsida</taxon>
        <taxon>eudicotyledons</taxon>
        <taxon>Gunneridae</taxon>
        <taxon>Pentapetalae</taxon>
        <taxon>rosids</taxon>
        <taxon>malvids</taxon>
        <taxon>Malvales</taxon>
        <taxon>Dipterocarpaceae</taxon>
        <taxon>Rubroshorea</taxon>
    </lineage>
</organism>
<dbReference type="Gene3D" id="1.10.510.10">
    <property type="entry name" value="Transferase(Phosphotransferase) domain 1"/>
    <property type="match status" value="1"/>
</dbReference>
<accession>A0AAV5KD99</accession>
<protein>
    <submittedName>
        <fullName evidence="2">Uncharacterized protein</fullName>
    </submittedName>
</protein>
<sequence length="192" mass="21319">MNNEDEEASFELTDLLKASAEGLGKRTFGNTYKAMMVGTRQVSRSCETPWGFKTIEPSSSYSSMKRKETSSVSSTEPEEPGTGFPSDGAPDYLLLAAWHEHRNIFMRTRKRNPPSLTGIETAAKRVSKKSVVWTYGCLSLELLTGRMWVNTAPAGINGVDLCGWVHRAVREERTAEILDLEIAVQRSSTPGW</sequence>
<dbReference type="Proteomes" id="UP001054252">
    <property type="component" value="Unassembled WGS sequence"/>
</dbReference>
<comment type="caution">
    <text evidence="2">The sequence shown here is derived from an EMBL/GenBank/DDBJ whole genome shotgun (WGS) entry which is preliminary data.</text>
</comment>
<evidence type="ECO:0000256" key="1">
    <source>
        <dbReference type="SAM" id="MobiDB-lite"/>
    </source>
</evidence>